<evidence type="ECO:0000313" key="5">
    <source>
        <dbReference type="Proteomes" id="UP001295684"/>
    </source>
</evidence>
<dbReference type="PRINTS" id="PR00892">
    <property type="entry name" value="RABGDI"/>
</dbReference>
<dbReference type="GO" id="GO:0007264">
    <property type="term" value="P:small GTPase-mediated signal transduction"/>
    <property type="evidence" value="ECO:0007669"/>
    <property type="project" value="InterPro"/>
</dbReference>
<dbReference type="GO" id="GO:0015031">
    <property type="term" value="P:protein transport"/>
    <property type="evidence" value="ECO:0007669"/>
    <property type="project" value="InterPro"/>
</dbReference>
<accession>A0A7S3NTB8</accession>
<evidence type="ECO:0000313" key="4">
    <source>
        <dbReference type="EMBL" id="CAI2368842.1"/>
    </source>
</evidence>
<evidence type="ECO:0000256" key="1">
    <source>
        <dbReference type="ARBA" id="ARBA00005593"/>
    </source>
</evidence>
<keyword evidence="5" id="KW-1185">Reference proteome</keyword>
<dbReference type="InterPro" id="IPR036188">
    <property type="entry name" value="FAD/NAD-bd_sf"/>
</dbReference>
<organism evidence="3">
    <name type="scientific">Euplotes crassus</name>
    <dbReference type="NCBI Taxonomy" id="5936"/>
    <lineage>
        <taxon>Eukaryota</taxon>
        <taxon>Sar</taxon>
        <taxon>Alveolata</taxon>
        <taxon>Ciliophora</taxon>
        <taxon>Intramacronucleata</taxon>
        <taxon>Spirotrichea</taxon>
        <taxon>Hypotrichia</taxon>
        <taxon>Euplotida</taxon>
        <taxon>Euplotidae</taxon>
        <taxon>Moneuplotes</taxon>
    </lineage>
</organism>
<sequence>MDEEYDAIICGTGLKECIISGLLAQKGKKVLHLDRNSYYGADCASLNLTNLWEKFRPGQDPPAEFGHNRDWNVDMIPKFVMANGKLVKMLLKTTVDKYLEWKTVEGTYVYQYSKGGFFSSGGGKIFKVPGNDSEALKSSLMGLWEKKRCKNFFVYVQDIEEDNPDTWGKIDIKAQPMADVFKKFKLEANTIDFIGHAVAMHINDNYLDEPAYLTIQKIKLYIDSIGRYGEHPFLYPIYGLGGIPEGFSRFCAIHGGTYMLNKPIDEVLFGSDGKVVGVKSGDEEAKAPIVICDPSYVRDTTGNITSVGRVIRSICILDHPIPNTKDSTSTQIIIPQKQVKRGSDIFINMVSGGHAVCAQGLYVAMVSTIVETDDPESEIEPALALLGDVLEQFTTIQDLYAPAHDGTENNLFITTSYDPTSHFESASDDVLSIYKRIFGEDYDLTISAEEGKEEE</sequence>
<dbReference type="PRINTS" id="PR00891">
    <property type="entry name" value="RABGDIREP"/>
</dbReference>
<gene>
    <name evidence="3" type="ORF">ECRA1380_LOCUS2640</name>
    <name evidence="4" type="ORF">ECRASSUSDP1_LOCUS10138</name>
</gene>
<dbReference type="EMBL" id="HBIK01005471">
    <property type="protein sequence ID" value="CAE0377682.1"/>
    <property type="molecule type" value="Transcribed_RNA"/>
</dbReference>
<comment type="similarity">
    <text evidence="1 2">Belongs to the Rab GDI family.</text>
</comment>
<dbReference type="OrthoDB" id="9446342at2759"/>
<evidence type="ECO:0000256" key="2">
    <source>
        <dbReference type="RuleBase" id="RU363124"/>
    </source>
</evidence>
<dbReference type="Gene3D" id="3.30.519.10">
    <property type="entry name" value="Guanine Nucleotide Dissociation Inhibitor, domain 2"/>
    <property type="match status" value="1"/>
</dbReference>
<dbReference type="Gene3D" id="1.10.405.10">
    <property type="entry name" value="Guanine Nucleotide Dissociation Inhibitor, domain 1"/>
    <property type="match status" value="1"/>
</dbReference>
<dbReference type="GO" id="GO:0005093">
    <property type="term" value="F:Rab GDP-dissociation inhibitor activity"/>
    <property type="evidence" value="ECO:0007669"/>
    <property type="project" value="InterPro"/>
</dbReference>
<dbReference type="GO" id="GO:0005737">
    <property type="term" value="C:cytoplasm"/>
    <property type="evidence" value="ECO:0007669"/>
    <property type="project" value="TreeGrafter"/>
</dbReference>
<protein>
    <recommendedName>
        <fullName evidence="2">Rab GDP dissociation inhibitor</fullName>
    </recommendedName>
</protein>
<dbReference type="PANTHER" id="PTHR11787">
    <property type="entry name" value="RAB GDP-DISSOCIATION INHIBITOR"/>
    <property type="match status" value="1"/>
</dbReference>
<evidence type="ECO:0000313" key="3">
    <source>
        <dbReference type="EMBL" id="CAE0377682.1"/>
    </source>
</evidence>
<dbReference type="Gene3D" id="3.50.50.60">
    <property type="entry name" value="FAD/NAD(P)-binding domain"/>
    <property type="match status" value="1"/>
</dbReference>
<dbReference type="SUPFAM" id="SSF54373">
    <property type="entry name" value="FAD-linked reductases, C-terminal domain"/>
    <property type="match status" value="1"/>
</dbReference>
<dbReference type="FunFam" id="1.10.405.10:FF:000011">
    <property type="entry name" value="Rab GDP dissociation inhibitor"/>
    <property type="match status" value="1"/>
</dbReference>
<dbReference type="Proteomes" id="UP001295684">
    <property type="component" value="Unassembled WGS sequence"/>
</dbReference>
<reference evidence="4" key="2">
    <citation type="submission" date="2023-07" db="EMBL/GenBank/DDBJ databases">
        <authorList>
            <consortium name="AG Swart"/>
            <person name="Singh M."/>
            <person name="Singh A."/>
            <person name="Seah K."/>
            <person name="Emmerich C."/>
        </authorList>
    </citation>
    <scope>NUCLEOTIDE SEQUENCE</scope>
    <source>
        <strain evidence="4">DP1</strain>
    </source>
</reference>
<dbReference type="GO" id="GO:0016192">
    <property type="term" value="P:vesicle-mediated transport"/>
    <property type="evidence" value="ECO:0007669"/>
    <property type="project" value="TreeGrafter"/>
</dbReference>
<proteinExistence type="inferred from homology"/>
<name>A0A7S3NTB8_EUPCR</name>
<dbReference type="PANTHER" id="PTHR11787:SF8">
    <property type="entry name" value="RAB GDP DISSOCIATION INHIBITOR"/>
    <property type="match status" value="1"/>
</dbReference>
<dbReference type="Pfam" id="PF00996">
    <property type="entry name" value="GDI"/>
    <property type="match status" value="1"/>
</dbReference>
<dbReference type="InterPro" id="IPR000806">
    <property type="entry name" value="RabGDI"/>
</dbReference>
<dbReference type="EMBL" id="CAMPGE010009984">
    <property type="protein sequence ID" value="CAI2368842.1"/>
    <property type="molecule type" value="Genomic_DNA"/>
</dbReference>
<reference evidence="3" key="1">
    <citation type="submission" date="2021-01" db="EMBL/GenBank/DDBJ databases">
        <authorList>
            <person name="Corre E."/>
            <person name="Pelletier E."/>
            <person name="Niang G."/>
            <person name="Scheremetjew M."/>
            <person name="Finn R."/>
            <person name="Kale V."/>
            <person name="Holt S."/>
            <person name="Cochrane G."/>
            <person name="Meng A."/>
            <person name="Brown T."/>
            <person name="Cohen L."/>
        </authorList>
    </citation>
    <scope>NUCLEOTIDE SEQUENCE</scope>
    <source>
        <strain evidence="3">CT5</strain>
    </source>
</reference>
<dbReference type="AlphaFoldDB" id="A0A7S3NTB8"/>
<dbReference type="InterPro" id="IPR018203">
    <property type="entry name" value="GDP_dissociation_inhibitor"/>
</dbReference>
<dbReference type="SUPFAM" id="SSF51905">
    <property type="entry name" value="FAD/NAD(P)-binding domain"/>
    <property type="match status" value="2"/>
</dbReference>